<dbReference type="AlphaFoldDB" id="B1G5I6"/>
<protein>
    <submittedName>
        <fullName evidence="2">Uncharacterized protein</fullName>
    </submittedName>
</protein>
<feature type="region of interest" description="Disordered" evidence="1">
    <location>
        <begin position="1"/>
        <end position="24"/>
    </location>
</feature>
<dbReference type="Proteomes" id="UP000005045">
    <property type="component" value="Unassembled WGS sequence"/>
</dbReference>
<evidence type="ECO:0000256" key="1">
    <source>
        <dbReference type="SAM" id="MobiDB-lite"/>
    </source>
</evidence>
<organism evidence="2 3">
    <name type="scientific">Paraburkholderia graminis (strain ATCC 700544 / DSM 17151 / LMG 18924 / NCIMB 13744 / C4D1M)</name>
    <dbReference type="NCBI Taxonomy" id="396598"/>
    <lineage>
        <taxon>Bacteria</taxon>
        <taxon>Pseudomonadati</taxon>
        <taxon>Pseudomonadota</taxon>
        <taxon>Betaproteobacteria</taxon>
        <taxon>Burkholderiales</taxon>
        <taxon>Burkholderiaceae</taxon>
        <taxon>Paraburkholderia</taxon>
    </lineage>
</organism>
<feature type="region of interest" description="Disordered" evidence="1">
    <location>
        <begin position="261"/>
        <end position="320"/>
    </location>
</feature>
<evidence type="ECO:0000313" key="3">
    <source>
        <dbReference type="Proteomes" id="UP000005045"/>
    </source>
</evidence>
<comment type="caution">
    <text evidence="2">The sequence shown here is derived from an EMBL/GenBank/DDBJ whole genome shotgun (WGS) entry which is preliminary data.</text>
</comment>
<gene>
    <name evidence="2" type="ORF">BgramDRAFT_4637</name>
</gene>
<dbReference type="EMBL" id="ABLD01000017">
    <property type="protein sequence ID" value="EDT08484.1"/>
    <property type="molecule type" value="Genomic_DNA"/>
</dbReference>
<evidence type="ECO:0000313" key="2">
    <source>
        <dbReference type="EMBL" id="EDT08484.1"/>
    </source>
</evidence>
<keyword evidence="3" id="KW-1185">Reference proteome</keyword>
<feature type="compositionally biased region" description="Low complexity" evidence="1">
    <location>
        <begin position="261"/>
        <end position="274"/>
    </location>
</feature>
<accession>B1G5I6</accession>
<proteinExistence type="predicted"/>
<name>B1G5I6_PARG4</name>
<dbReference type="RefSeq" id="WP_006051207.1">
    <property type="nucleotide sequence ID" value="NZ_ABLD01000017.1"/>
</dbReference>
<feature type="compositionally biased region" description="Low complexity" evidence="1">
    <location>
        <begin position="293"/>
        <end position="320"/>
    </location>
</feature>
<sequence>MNELVESPFANRSAVPETAGARQDQSRELADLQVVYTMAERFPRDEVKAMDRILLAFTRPLLAEKSQYEYSRGGTEIRGASIKSLEAIAAAWGNIDAAWRERSRGVDARGIPYSEVEAVAVDLQTRTRKRISFIVPHWRDTRQGGYVLKDERDCYELCANQAQRRVRACLEAVIPSDVVEAAMQQADVTLKAKADTSPEAMAKMVEAFAPFGVTKEHIEKRIQRRLDSITPMQVVTLKRIYASLRDEMSEPTEWFEMGDAPSAEAEGAPAAEGSRTASVKSRMKAGTKKKDAPPAGAKAKPGAGAATASATAAPRAADAPTKTDAAVVTYAEVAQALNEATNPDDANAAADLIRHVKDAQQRTELGALYSSRMADLDEDAP</sequence>
<reference evidence="2 3" key="1">
    <citation type="submission" date="2008-03" db="EMBL/GenBank/DDBJ databases">
        <title>Sequencing of the draft genome and assembly of Burkholderia graminis C4D1M.</title>
        <authorList>
            <consortium name="US DOE Joint Genome Institute (JGI-PGF)"/>
            <person name="Copeland A."/>
            <person name="Lucas S."/>
            <person name="Lapidus A."/>
            <person name="Glavina del Rio T."/>
            <person name="Dalin E."/>
            <person name="Tice H."/>
            <person name="Bruce D."/>
            <person name="Goodwin L."/>
            <person name="Pitluck S."/>
            <person name="Larimer F."/>
            <person name="Land M.L."/>
            <person name="Hauser L."/>
            <person name="Tiedje J."/>
            <person name="Richardson P."/>
        </authorList>
    </citation>
    <scope>NUCLEOTIDE SEQUENCE [LARGE SCALE GENOMIC DNA]</scope>
    <source>
        <strain evidence="3">ATCC 700544 / DSM 17151 / LMG 18924 / NCIMB 13744 / C4D1M</strain>
    </source>
</reference>